<reference evidence="2" key="1">
    <citation type="submission" date="2023-10" db="EMBL/GenBank/DDBJ databases">
        <authorList>
            <person name="Chen Y."/>
            <person name="Shah S."/>
            <person name="Dougan E. K."/>
            <person name="Thang M."/>
            <person name="Chan C."/>
        </authorList>
    </citation>
    <scope>NUCLEOTIDE SEQUENCE [LARGE SCALE GENOMIC DNA]</scope>
</reference>
<keyword evidence="3" id="KW-1185">Reference proteome</keyword>
<evidence type="ECO:0000313" key="2">
    <source>
        <dbReference type="EMBL" id="CAK0873911.1"/>
    </source>
</evidence>
<evidence type="ECO:0008006" key="4">
    <source>
        <dbReference type="Google" id="ProtNLM"/>
    </source>
</evidence>
<name>A0ABN9VKT8_9DINO</name>
<evidence type="ECO:0000313" key="3">
    <source>
        <dbReference type="Proteomes" id="UP001189429"/>
    </source>
</evidence>
<feature type="repeat" description="TPR" evidence="1">
    <location>
        <begin position="81"/>
        <end position="114"/>
    </location>
</feature>
<dbReference type="InterPro" id="IPR019734">
    <property type="entry name" value="TPR_rpt"/>
</dbReference>
<dbReference type="PROSITE" id="PS50005">
    <property type="entry name" value="TPR"/>
    <property type="match status" value="1"/>
</dbReference>
<sequence length="124" mass="12728">MGAVHLRRGTPALAAKCLERALLLRGAGEGSGGEADRTLAATLSSLGSARQALGAHSEALRCRLAAVGALERAGGEDAALAGALHALGGAHRAVGQAEEALRCYERALQLRERVTRARLSSPPR</sequence>
<dbReference type="EMBL" id="CAUYUJ010017337">
    <property type="protein sequence ID" value="CAK0873911.1"/>
    <property type="molecule type" value="Genomic_DNA"/>
</dbReference>
<dbReference type="Gene3D" id="1.25.40.10">
    <property type="entry name" value="Tetratricopeptide repeat domain"/>
    <property type="match status" value="1"/>
</dbReference>
<comment type="caution">
    <text evidence="2">The sequence shown here is derived from an EMBL/GenBank/DDBJ whole genome shotgun (WGS) entry which is preliminary data.</text>
</comment>
<keyword evidence="1" id="KW-0802">TPR repeat</keyword>
<protein>
    <recommendedName>
        <fullName evidence="4">Kinesin light chain</fullName>
    </recommendedName>
</protein>
<accession>A0ABN9VKT8</accession>
<evidence type="ECO:0000256" key="1">
    <source>
        <dbReference type="PROSITE-ProRule" id="PRU00339"/>
    </source>
</evidence>
<dbReference type="Proteomes" id="UP001189429">
    <property type="component" value="Unassembled WGS sequence"/>
</dbReference>
<dbReference type="SUPFAM" id="SSF48452">
    <property type="entry name" value="TPR-like"/>
    <property type="match status" value="1"/>
</dbReference>
<proteinExistence type="predicted"/>
<gene>
    <name evidence="2" type="ORF">PCOR1329_LOCUS58979</name>
</gene>
<dbReference type="Pfam" id="PF13424">
    <property type="entry name" value="TPR_12"/>
    <property type="match status" value="1"/>
</dbReference>
<dbReference type="InterPro" id="IPR011990">
    <property type="entry name" value="TPR-like_helical_dom_sf"/>
</dbReference>
<organism evidence="2 3">
    <name type="scientific">Prorocentrum cordatum</name>
    <dbReference type="NCBI Taxonomy" id="2364126"/>
    <lineage>
        <taxon>Eukaryota</taxon>
        <taxon>Sar</taxon>
        <taxon>Alveolata</taxon>
        <taxon>Dinophyceae</taxon>
        <taxon>Prorocentrales</taxon>
        <taxon>Prorocentraceae</taxon>
        <taxon>Prorocentrum</taxon>
    </lineage>
</organism>